<proteinExistence type="predicted"/>
<dbReference type="SMART" id="SM01034">
    <property type="entry name" value="BLUF"/>
    <property type="match status" value="1"/>
</dbReference>
<dbReference type="GO" id="GO:0071949">
    <property type="term" value="F:FAD binding"/>
    <property type="evidence" value="ECO:0007669"/>
    <property type="project" value="InterPro"/>
</dbReference>
<dbReference type="GO" id="GO:0009882">
    <property type="term" value="F:blue light photoreceptor activity"/>
    <property type="evidence" value="ECO:0007669"/>
    <property type="project" value="InterPro"/>
</dbReference>
<dbReference type="OrthoDB" id="1122028at2"/>
<comment type="caution">
    <text evidence="2">The sequence shown here is derived from an EMBL/GenBank/DDBJ whole genome shotgun (WGS) entry which is preliminary data.</text>
</comment>
<dbReference type="RefSeq" id="WP_110360922.1">
    <property type="nucleotide sequence ID" value="NZ_QFLI01000004.1"/>
</dbReference>
<dbReference type="Pfam" id="PF04940">
    <property type="entry name" value="BLUF"/>
    <property type="match status" value="1"/>
</dbReference>
<dbReference type="PROSITE" id="PS50925">
    <property type="entry name" value="BLUF"/>
    <property type="match status" value="1"/>
</dbReference>
<keyword evidence="3" id="KW-1185">Reference proteome</keyword>
<accession>A0A2V3ZYE8</accession>
<dbReference type="InterPro" id="IPR036046">
    <property type="entry name" value="Acylphosphatase-like_dom_sf"/>
</dbReference>
<dbReference type="SUPFAM" id="SSF54975">
    <property type="entry name" value="Acylphosphatase/BLUF domain-like"/>
    <property type="match status" value="1"/>
</dbReference>
<organism evidence="2 3">
    <name type="scientific">Marinifilum breve</name>
    <dbReference type="NCBI Taxonomy" id="2184082"/>
    <lineage>
        <taxon>Bacteria</taxon>
        <taxon>Pseudomonadati</taxon>
        <taxon>Bacteroidota</taxon>
        <taxon>Bacteroidia</taxon>
        <taxon>Marinilabiliales</taxon>
        <taxon>Marinifilaceae</taxon>
    </lineage>
</organism>
<protein>
    <submittedName>
        <fullName evidence="2">Phosphonate transporter</fullName>
    </submittedName>
</protein>
<evidence type="ECO:0000259" key="1">
    <source>
        <dbReference type="PROSITE" id="PS50925"/>
    </source>
</evidence>
<reference evidence="2 3" key="1">
    <citation type="submission" date="2018-05" db="EMBL/GenBank/DDBJ databases">
        <title>Marinifilum breve JC075T sp. nov., a marine bacterium isolated from Yongle Blue Hole in the South China Sea.</title>
        <authorList>
            <person name="Fu T."/>
        </authorList>
    </citation>
    <scope>NUCLEOTIDE SEQUENCE [LARGE SCALE GENOMIC DNA]</scope>
    <source>
        <strain evidence="2 3">JC075</strain>
    </source>
</reference>
<dbReference type="AlphaFoldDB" id="A0A2V3ZYE8"/>
<dbReference type="EMBL" id="QFLI01000004">
    <property type="protein sequence ID" value="PXY01293.1"/>
    <property type="molecule type" value="Genomic_DNA"/>
</dbReference>
<sequence length="141" mass="16355">MPNLIHIVYVSFSRNQLSELELDQLLSEIRPKNLANGVTGLLLYNDEIFIQVIEGETDTIRTLYDRLQNDNRHTNIVKILEEDIDQRSFPEWSMGYQKLSKEDSKDLPGFTDVMSSNDIREALKQSSQAIVDLIVKFMKYT</sequence>
<dbReference type="Gene3D" id="3.30.70.100">
    <property type="match status" value="1"/>
</dbReference>
<feature type="domain" description="BLUF" evidence="1">
    <location>
        <begin position="4"/>
        <end position="95"/>
    </location>
</feature>
<evidence type="ECO:0000313" key="3">
    <source>
        <dbReference type="Proteomes" id="UP000248079"/>
    </source>
</evidence>
<dbReference type="InterPro" id="IPR007024">
    <property type="entry name" value="BLUF_domain"/>
</dbReference>
<dbReference type="Proteomes" id="UP000248079">
    <property type="component" value="Unassembled WGS sequence"/>
</dbReference>
<gene>
    <name evidence="2" type="ORF">DF185_11670</name>
</gene>
<name>A0A2V3ZYE8_9BACT</name>
<evidence type="ECO:0000313" key="2">
    <source>
        <dbReference type="EMBL" id="PXY01293.1"/>
    </source>
</evidence>